<dbReference type="EMBL" id="CP114029">
    <property type="protein sequence ID" value="WAP68809.1"/>
    <property type="molecule type" value="Genomic_DNA"/>
</dbReference>
<sequence>MRNIHLIASATFAALLASTALAGAQTSDPAAPAAQSADMPVATSAEPTRTGDIRSIVLFSGGVAEIIRSAEVSGDATVGMEVPLDQVNDVLKSLVVRNPGGGVGQVTLEGSVNAQELSRAALFTPADLDLAAAPPQQAEGRAGAHRGRPLGDRNRARHLAAPCRR</sequence>
<feature type="signal peptide" evidence="2">
    <location>
        <begin position="1"/>
        <end position="22"/>
    </location>
</feature>
<keyword evidence="4" id="KW-1185">Reference proteome</keyword>
<name>A0ABY7C1A0_9HYPH</name>
<evidence type="ECO:0000256" key="1">
    <source>
        <dbReference type="SAM" id="MobiDB-lite"/>
    </source>
</evidence>
<reference evidence="3" key="1">
    <citation type="submission" date="2022-12" db="EMBL/GenBank/DDBJ databases">
        <title>Jiella pelagia sp. nov., isolated from phosphonate enriched culture of Northwest Pacific surface seawater.</title>
        <authorList>
            <person name="Shin D.Y."/>
            <person name="Hwang C.Y."/>
        </authorList>
    </citation>
    <scope>NUCLEOTIDE SEQUENCE</scope>
    <source>
        <strain evidence="3">HL-NP1</strain>
    </source>
</reference>
<feature type="compositionally biased region" description="Basic residues" evidence="1">
    <location>
        <begin position="155"/>
        <end position="165"/>
    </location>
</feature>
<organism evidence="3 4">
    <name type="scientific">Jiella pelagia</name>
    <dbReference type="NCBI Taxonomy" id="2986949"/>
    <lineage>
        <taxon>Bacteria</taxon>
        <taxon>Pseudomonadati</taxon>
        <taxon>Pseudomonadota</taxon>
        <taxon>Alphaproteobacteria</taxon>
        <taxon>Hyphomicrobiales</taxon>
        <taxon>Aurantimonadaceae</taxon>
        <taxon>Jiella</taxon>
    </lineage>
</organism>
<keyword evidence="2" id="KW-0732">Signal</keyword>
<evidence type="ECO:0000256" key="2">
    <source>
        <dbReference type="SAM" id="SignalP"/>
    </source>
</evidence>
<dbReference type="RefSeq" id="WP_268881242.1">
    <property type="nucleotide sequence ID" value="NZ_CP114029.1"/>
</dbReference>
<feature type="region of interest" description="Disordered" evidence="1">
    <location>
        <begin position="133"/>
        <end position="165"/>
    </location>
</feature>
<accession>A0ABY7C1A0</accession>
<dbReference type="Proteomes" id="UP001164020">
    <property type="component" value="Chromosome"/>
</dbReference>
<proteinExistence type="predicted"/>
<feature type="chain" id="PRO_5045150774" evidence="2">
    <location>
        <begin position="23"/>
        <end position="165"/>
    </location>
</feature>
<gene>
    <name evidence="3" type="ORF">OH818_26845</name>
</gene>
<protein>
    <submittedName>
        <fullName evidence="3">Uncharacterized protein</fullName>
    </submittedName>
</protein>
<evidence type="ECO:0000313" key="3">
    <source>
        <dbReference type="EMBL" id="WAP68809.1"/>
    </source>
</evidence>
<evidence type="ECO:0000313" key="4">
    <source>
        <dbReference type="Proteomes" id="UP001164020"/>
    </source>
</evidence>